<gene>
    <name evidence="2" type="ORF">JTE90_010178</name>
</gene>
<sequence>MKSPTGSRDMVKTRKSVEHRQNAKVSSTVNVYRNMVKTCLRHMVRTRTIYEHRTRKSVERLKLEKVSSTVKTQKSRAHQKNT</sequence>
<evidence type="ECO:0000256" key="1">
    <source>
        <dbReference type="SAM" id="MobiDB-lite"/>
    </source>
</evidence>
<feature type="compositionally biased region" description="Basic and acidic residues" evidence="1">
    <location>
        <begin position="9"/>
        <end position="21"/>
    </location>
</feature>
<organism evidence="2 3">
    <name type="scientific">Oedothorax gibbosus</name>
    <dbReference type="NCBI Taxonomy" id="931172"/>
    <lineage>
        <taxon>Eukaryota</taxon>
        <taxon>Metazoa</taxon>
        <taxon>Ecdysozoa</taxon>
        <taxon>Arthropoda</taxon>
        <taxon>Chelicerata</taxon>
        <taxon>Arachnida</taxon>
        <taxon>Araneae</taxon>
        <taxon>Araneomorphae</taxon>
        <taxon>Entelegynae</taxon>
        <taxon>Araneoidea</taxon>
        <taxon>Linyphiidae</taxon>
        <taxon>Erigoninae</taxon>
        <taxon>Oedothorax</taxon>
    </lineage>
</organism>
<feature type="compositionally biased region" description="Basic residues" evidence="1">
    <location>
        <begin position="73"/>
        <end position="82"/>
    </location>
</feature>
<evidence type="ECO:0000313" key="2">
    <source>
        <dbReference type="EMBL" id="KAG8170588.1"/>
    </source>
</evidence>
<name>A0AAV6TFK7_9ARAC</name>
<comment type="caution">
    <text evidence="2">The sequence shown here is derived from an EMBL/GenBank/DDBJ whole genome shotgun (WGS) entry which is preliminary data.</text>
</comment>
<evidence type="ECO:0000313" key="3">
    <source>
        <dbReference type="Proteomes" id="UP000827092"/>
    </source>
</evidence>
<accession>A0AAV6TFK7</accession>
<dbReference type="AlphaFoldDB" id="A0AAV6TFK7"/>
<proteinExistence type="predicted"/>
<feature type="region of interest" description="Disordered" evidence="1">
    <location>
        <begin position="61"/>
        <end position="82"/>
    </location>
</feature>
<keyword evidence="3" id="KW-1185">Reference proteome</keyword>
<feature type="region of interest" description="Disordered" evidence="1">
    <location>
        <begin position="1"/>
        <end position="26"/>
    </location>
</feature>
<protein>
    <recommendedName>
        <fullName evidence="4">Ribosomal protein S17</fullName>
    </recommendedName>
</protein>
<dbReference type="Proteomes" id="UP000827092">
    <property type="component" value="Unassembled WGS sequence"/>
</dbReference>
<evidence type="ECO:0008006" key="4">
    <source>
        <dbReference type="Google" id="ProtNLM"/>
    </source>
</evidence>
<dbReference type="EMBL" id="JAFNEN010005173">
    <property type="protein sequence ID" value="KAG8170588.1"/>
    <property type="molecule type" value="Genomic_DNA"/>
</dbReference>
<reference evidence="2 3" key="1">
    <citation type="journal article" date="2022" name="Nat. Ecol. Evol.">
        <title>A masculinizing supergene underlies an exaggerated male reproductive morph in a spider.</title>
        <authorList>
            <person name="Hendrickx F."/>
            <person name="De Corte Z."/>
            <person name="Sonet G."/>
            <person name="Van Belleghem S.M."/>
            <person name="Kostlbacher S."/>
            <person name="Vangestel C."/>
        </authorList>
    </citation>
    <scope>NUCLEOTIDE SEQUENCE [LARGE SCALE GENOMIC DNA]</scope>
    <source>
        <strain evidence="2">W744_W776</strain>
    </source>
</reference>